<evidence type="ECO:0000313" key="1">
    <source>
        <dbReference type="EMBL" id="MDQ8194500.1"/>
    </source>
</evidence>
<gene>
    <name evidence="1" type="ORF">QEH59_08680</name>
</gene>
<dbReference type="InterPro" id="IPR023214">
    <property type="entry name" value="HAD_sf"/>
</dbReference>
<dbReference type="InterPro" id="IPR036412">
    <property type="entry name" value="HAD-like_sf"/>
</dbReference>
<name>A0ABU1AKY7_9BACT</name>
<dbReference type="Proteomes" id="UP001243717">
    <property type="component" value="Unassembled WGS sequence"/>
</dbReference>
<sequence length="54" mass="5645">MMVAAHGWDIAGVKAVGMTGVFVTRPGKSTYPLAIPADKEVGSITELAAWLESL</sequence>
<keyword evidence="2" id="KW-1185">Reference proteome</keyword>
<comment type="caution">
    <text evidence="1">The sequence shown here is derived from an EMBL/GenBank/DDBJ whole genome shotgun (WGS) entry which is preliminary data.</text>
</comment>
<organism evidence="1 2">
    <name type="scientific">Thalassobacterium sedimentorum</name>
    <dbReference type="NCBI Taxonomy" id="3041258"/>
    <lineage>
        <taxon>Bacteria</taxon>
        <taxon>Pseudomonadati</taxon>
        <taxon>Verrucomicrobiota</taxon>
        <taxon>Opitutia</taxon>
        <taxon>Puniceicoccales</taxon>
        <taxon>Coraliomargaritaceae</taxon>
        <taxon>Thalassobacterium</taxon>
    </lineage>
</organism>
<dbReference type="RefSeq" id="WP_308984969.1">
    <property type="nucleotide sequence ID" value="NZ_JARXIC010000011.1"/>
</dbReference>
<reference evidence="1 2" key="1">
    <citation type="submission" date="2023-04" db="EMBL/GenBank/DDBJ databases">
        <title>A novel bacteria isolated from coastal sediment.</title>
        <authorList>
            <person name="Liu X.-J."/>
            <person name="Du Z.-J."/>
        </authorList>
    </citation>
    <scope>NUCLEOTIDE SEQUENCE [LARGE SCALE GENOMIC DNA]</scope>
    <source>
        <strain evidence="1 2">SDUM461004</strain>
    </source>
</reference>
<dbReference type="SUPFAM" id="SSF56784">
    <property type="entry name" value="HAD-like"/>
    <property type="match status" value="1"/>
</dbReference>
<accession>A0ABU1AKY7</accession>
<proteinExistence type="predicted"/>
<evidence type="ECO:0000313" key="2">
    <source>
        <dbReference type="Proteomes" id="UP001243717"/>
    </source>
</evidence>
<dbReference type="EMBL" id="JARXIC010000011">
    <property type="protein sequence ID" value="MDQ8194500.1"/>
    <property type="molecule type" value="Genomic_DNA"/>
</dbReference>
<dbReference type="Gene3D" id="3.40.50.1000">
    <property type="entry name" value="HAD superfamily/HAD-like"/>
    <property type="match status" value="1"/>
</dbReference>
<protein>
    <submittedName>
        <fullName evidence="1">Uncharacterized protein</fullName>
    </submittedName>
</protein>